<reference evidence="3" key="2">
    <citation type="journal article" date="2022" name="Microb. Genom.">
        <title>A chromosome-scale genome assembly of the tomato pathogen Cladosporium fulvum reveals a compartmentalized genome architecture and the presence of a dispensable chromosome.</title>
        <authorList>
            <person name="Zaccaron A.Z."/>
            <person name="Chen L.H."/>
            <person name="Samaras A."/>
            <person name="Stergiopoulos I."/>
        </authorList>
    </citation>
    <scope>NUCLEOTIDE SEQUENCE</scope>
    <source>
        <strain evidence="3">Race5_Kim</strain>
    </source>
</reference>
<accession>A0A9Q8P6C2</accession>
<keyword evidence="1" id="KW-0175">Coiled coil</keyword>
<evidence type="ECO:0000313" key="3">
    <source>
        <dbReference type="EMBL" id="UJO14849.1"/>
    </source>
</evidence>
<name>A0A9Q8P6C2_PASFU</name>
<proteinExistence type="predicted"/>
<feature type="coiled-coil region" evidence="1">
    <location>
        <begin position="41"/>
        <end position="68"/>
    </location>
</feature>
<evidence type="ECO:0000256" key="1">
    <source>
        <dbReference type="SAM" id="Coils"/>
    </source>
</evidence>
<keyword evidence="4" id="KW-1185">Reference proteome</keyword>
<organism evidence="3 4">
    <name type="scientific">Passalora fulva</name>
    <name type="common">Tomato leaf mold</name>
    <name type="synonym">Cladosporium fulvum</name>
    <dbReference type="NCBI Taxonomy" id="5499"/>
    <lineage>
        <taxon>Eukaryota</taxon>
        <taxon>Fungi</taxon>
        <taxon>Dikarya</taxon>
        <taxon>Ascomycota</taxon>
        <taxon>Pezizomycotina</taxon>
        <taxon>Dothideomycetes</taxon>
        <taxon>Dothideomycetidae</taxon>
        <taxon>Mycosphaerellales</taxon>
        <taxon>Mycosphaerellaceae</taxon>
        <taxon>Fulvia</taxon>
    </lineage>
</organism>
<dbReference type="AlphaFoldDB" id="A0A9Q8P6C2"/>
<feature type="compositionally biased region" description="Basic and acidic residues" evidence="2">
    <location>
        <begin position="386"/>
        <end position="397"/>
    </location>
</feature>
<protein>
    <submittedName>
        <fullName evidence="3">Uncharacterized protein</fullName>
    </submittedName>
</protein>
<dbReference type="GeneID" id="71988299"/>
<dbReference type="Proteomes" id="UP000756132">
    <property type="component" value="Chromosome 3"/>
</dbReference>
<dbReference type="KEGG" id="ffu:CLAFUR5_08421"/>
<feature type="region of interest" description="Disordered" evidence="2">
    <location>
        <begin position="354"/>
        <end position="415"/>
    </location>
</feature>
<feature type="compositionally biased region" description="Acidic residues" evidence="2">
    <location>
        <begin position="406"/>
        <end position="415"/>
    </location>
</feature>
<dbReference type="EMBL" id="CP090165">
    <property type="protein sequence ID" value="UJO14849.1"/>
    <property type="molecule type" value="Genomic_DNA"/>
</dbReference>
<dbReference type="RefSeq" id="XP_047759215.1">
    <property type="nucleotide sequence ID" value="XM_047907569.1"/>
</dbReference>
<evidence type="ECO:0000256" key="2">
    <source>
        <dbReference type="SAM" id="MobiDB-lite"/>
    </source>
</evidence>
<dbReference type="OrthoDB" id="3637889at2759"/>
<evidence type="ECO:0000313" key="4">
    <source>
        <dbReference type="Proteomes" id="UP000756132"/>
    </source>
</evidence>
<gene>
    <name evidence="3" type="ORF">CLAFUR5_08421</name>
</gene>
<reference evidence="3" key="1">
    <citation type="submission" date="2021-12" db="EMBL/GenBank/DDBJ databases">
        <authorList>
            <person name="Zaccaron A."/>
            <person name="Stergiopoulos I."/>
        </authorList>
    </citation>
    <scope>NUCLEOTIDE SEQUENCE</scope>
    <source>
        <strain evidence="3">Race5_Kim</strain>
    </source>
</reference>
<sequence length="415" mass="46137">MIHARVLAFTSSTHRYHHTPTLAITANITSERDLIACLEQNHKLMSEKERLESDINTLKHEIMDKQMKLRDVDDRIARNRESLLLRCSSTGSDSSHAGFIATPAISGTPVPRHSVPYSVATARRLRGRPAEVKDAAALEDAAGSSQMTKKSARLTMLTDEASSVVEFEEGWAEISCQICGANAGRQTGDAYQEQADVRYNDSHVGKIEPPVLKKEAPDNDTGFTVASRCSCPAGMENVSTPSYPSIEKRQTRGLALPRTRSPLEEVKSGLILPTVNRPEPAMIQAVTQRKRKRTPWNEFDPNALANKASRIKRTPDTLKVQGSLEDDDDLFELDYPVRELPLFKVTNHKTGKAKIAEKQEPANWESTKTLIGNPEDPENYHSSTKSKNEPPVREFEIPTKPIVADPSEEYDTSQL</sequence>